<comment type="caution">
    <text evidence="1">The sequence shown here is derived from an EMBL/GenBank/DDBJ whole genome shotgun (WGS) entry which is preliminary data.</text>
</comment>
<organism evidence="1 2">
    <name type="scientific">Lachnellula suecica</name>
    <dbReference type="NCBI Taxonomy" id="602035"/>
    <lineage>
        <taxon>Eukaryota</taxon>
        <taxon>Fungi</taxon>
        <taxon>Dikarya</taxon>
        <taxon>Ascomycota</taxon>
        <taxon>Pezizomycotina</taxon>
        <taxon>Leotiomycetes</taxon>
        <taxon>Helotiales</taxon>
        <taxon>Lachnaceae</taxon>
        <taxon>Lachnellula</taxon>
    </lineage>
</organism>
<dbReference type="AlphaFoldDB" id="A0A8T9BYZ6"/>
<dbReference type="PANTHER" id="PTHR42791">
    <property type="entry name" value="GNAT FAMILY ACETYLTRANSFERASE"/>
    <property type="match status" value="1"/>
</dbReference>
<gene>
    <name evidence="1" type="ORF">LSUE1_G008540</name>
</gene>
<proteinExistence type="predicted"/>
<feature type="non-terminal residue" evidence="1">
    <location>
        <position position="159"/>
    </location>
</feature>
<dbReference type="Proteomes" id="UP000469558">
    <property type="component" value="Unassembled WGS sequence"/>
</dbReference>
<dbReference type="EMBL" id="QGMK01001974">
    <property type="protein sequence ID" value="TVY62347.1"/>
    <property type="molecule type" value="Genomic_DNA"/>
</dbReference>
<dbReference type="Gene3D" id="3.40.630.30">
    <property type="match status" value="1"/>
</dbReference>
<name>A0A8T9BYZ6_9HELO</name>
<dbReference type="PANTHER" id="PTHR42791:SF1">
    <property type="entry name" value="N-ACETYLTRANSFERASE DOMAIN-CONTAINING PROTEIN"/>
    <property type="match status" value="1"/>
</dbReference>
<reference evidence="1 2" key="1">
    <citation type="submission" date="2018-05" db="EMBL/GenBank/DDBJ databases">
        <title>Genome sequencing and assembly of the regulated plant pathogen Lachnellula willkommii and related sister species for the development of diagnostic species identification markers.</title>
        <authorList>
            <person name="Giroux E."/>
            <person name="Bilodeau G."/>
        </authorList>
    </citation>
    <scope>NUCLEOTIDE SEQUENCE [LARGE SCALE GENOMIC DNA]</scope>
    <source>
        <strain evidence="1 2">CBS 268.59</strain>
    </source>
</reference>
<accession>A0A8T9BYZ6</accession>
<dbReference type="InterPro" id="IPR052523">
    <property type="entry name" value="Trichothecene_AcTrans"/>
</dbReference>
<evidence type="ECO:0000313" key="2">
    <source>
        <dbReference type="Proteomes" id="UP000469558"/>
    </source>
</evidence>
<protein>
    <recommendedName>
        <fullName evidence="3">N-acetyltransferase domain-containing protein</fullName>
    </recommendedName>
</protein>
<dbReference type="OrthoDB" id="410198at2759"/>
<sequence>MPLNLQEMQLSDFDTIINHADIYAPNDDLVGMPTPLCWSVTTHQEARKRLEFHMAKQKQRFLGDSTARCLKVVDSDSGEIISMARWHWYPAGYSYTDGAHWETHNPKDGAEWPQEMNVEAHNHILRSRDAERETWMQKGPCWVLMHLVTRTSQRGRGAA</sequence>
<evidence type="ECO:0008006" key="3">
    <source>
        <dbReference type="Google" id="ProtNLM"/>
    </source>
</evidence>
<keyword evidence="2" id="KW-1185">Reference proteome</keyword>
<evidence type="ECO:0000313" key="1">
    <source>
        <dbReference type="EMBL" id="TVY62347.1"/>
    </source>
</evidence>